<dbReference type="Gene3D" id="2.60.120.1620">
    <property type="match status" value="1"/>
</dbReference>
<feature type="chain" id="PRO_5018154812" description="Gylcosyl hydrolase 115 C-terminal domain-containing protein" evidence="2">
    <location>
        <begin position="17"/>
        <end position="972"/>
    </location>
</feature>
<dbReference type="Gene3D" id="3.20.20.520">
    <property type="entry name" value="Glycosyl hydrolase family 115"/>
    <property type="match status" value="1"/>
</dbReference>
<keyword evidence="1" id="KW-0378">Hydrolase</keyword>
<feature type="domain" description="Gylcosyl hydrolase 115 C-terminal" evidence="3">
    <location>
        <begin position="787"/>
        <end position="965"/>
    </location>
</feature>
<evidence type="ECO:0000259" key="3">
    <source>
        <dbReference type="Pfam" id="PF17829"/>
    </source>
</evidence>
<dbReference type="InterPro" id="IPR041437">
    <property type="entry name" value="GH115_C"/>
</dbReference>
<name>A0A3N4IKH9_ASCIM</name>
<dbReference type="GO" id="GO:0016787">
    <property type="term" value="F:hydrolase activity"/>
    <property type="evidence" value="ECO:0007669"/>
    <property type="project" value="UniProtKB-KW"/>
</dbReference>
<dbReference type="InterPro" id="IPR029018">
    <property type="entry name" value="Hex-like_dom2"/>
</dbReference>
<dbReference type="OrthoDB" id="4849794at2759"/>
<protein>
    <recommendedName>
        <fullName evidence="3">Gylcosyl hydrolase 115 C-terminal domain-containing protein</fullName>
    </recommendedName>
</protein>
<dbReference type="Proteomes" id="UP000275078">
    <property type="component" value="Unassembled WGS sequence"/>
</dbReference>
<proteinExistence type="predicted"/>
<dbReference type="SUPFAM" id="SSF55545">
    <property type="entry name" value="beta-N-acetylhexosaminidase-like domain"/>
    <property type="match status" value="1"/>
</dbReference>
<dbReference type="Pfam" id="PF15979">
    <property type="entry name" value="Glyco_hydro_115"/>
    <property type="match status" value="1"/>
</dbReference>
<feature type="signal peptide" evidence="2">
    <location>
        <begin position="1"/>
        <end position="16"/>
    </location>
</feature>
<dbReference type="PANTHER" id="PTHR37842:SF2">
    <property type="entry name" value="GYLCOSYL HYDROLASE 115 C-TERMINAL DOMAIN-CONTAINING PROTEIN"/>
    <property type="match status" value="1"/>
</dbReference>
<evidence type="ECO:0000256" key="1">
    <source>
        <dbReference type="ARBA" id="ARBA00022801"/>
    </source>
</evidence>
<evidence type="ECO:0000313" key="5">
    <source>
        <dbReference type="Proteomes" id="UP000275078"/>
    </source>
</evidence>
<gene>
    <name evidence="4" type="ORF">BJ508DRAFT_317128</name>
</gene>
<dbReference type="EMBL" id="ML119651">
    <property type="protein sequence ID" value="RPA85927.1"/>
    <property type="molecule type" value="Genomic_DNA"/>
</dbReference>
<dbReference type="Pfam" id="PF17829">
    <property type="entry name" value="GH115_C"/>
    <property type="match status" value="1"/>
</dbReference>
<organism evidence="4 5">
    <name type="scientific">Ascobolus immersus RN42</name>
    <dbReference type="NCBI Taxonomy" id="1160509"/>
    <lineage>
        <taxon>Eukaryota</taxon>
        <taxon>Fungi</taxon>
        <taxon>Dikarya</taxon>
        <taxon>Ascomycota</taxon>
        <taxon>Pezizomycotina</taxon>
        <taxon>Pezizomycetes</taxon>
        <taxon>Pezizales</taxon>
        <taxon>Ascobolaceae</taxon>
        <taxon>Ascobolus</taxon>
    </lineage>
</organism>
<dbReference type="PANTHER" id="PTHR37842">
    <property type="match status" value="1"/>
</dbReference>
<dbReference type="Gene3D" id="3.30.379.10">
    <property type="entry name" value="Chitobiase/beta-hexosaminidase domain 2-like"/>
    <property type="match status" value="1"/>
</dbReference>
<keyword evidence="5" id="KW-1185">Reference proteome</keyword>
<dbReference type="InterPro" id="IPR042301">
    <property type="entry name" value="GH115_sf"/>
</dbReference>
<dbReference type="Gene3D" id="1.20.58.2150">
    <property type="match status" value="1"/>
</dbReference>
<sequence>MKLLFPLLALVSLASALVKTPTVAFEEVDGGLKLGGAGIAPAIRLDSKDSPGVIRAAQDLAVDFERITGTKGSVNTDGKTESNAAVIIVGTIGKSTLIDNLVSSGKLDVSAIQGKWESFVSALIEDPIQGVSKALVIAGSDRRGAIFGIYDLSEQIGVSPWWWWADVTFKTKPAIYALPKVAVSGPPSIKYRGIFLNDEQPALTNWVNQFYPRASTGGPGFNANFHARVFELLLRLKANYFWPTMWDGQFYLDDTKNGPLAEEYGIVMGTSHTEPLARSTKEQSRFCPNWDWSRNQNNVKNFMKDGVTRSKNWETLYTLGMRGNGDEASPTLNAQSLEAVIAYQQSTLQSVLGQNDLSKIPQMWCLYKEVGNYFATGMKVPDTITLLWADDNVGNMMRLPTASERNRVGGAGVYYHFDYVGSPRNYKWINSIQLSKTWEQMNLAYERSARNIWIVNVGDLKPLELPINHFLDMAYDITAFKSPSSTDEWLKTWATREFGSSVSARTQEAMATYGKLIIRRKYEQLNNQPYAHSVTNFDEALRVLDEWTALANKTQAIYDSLDAATKPSFFEIVHHPAIAGKTVQEIYAKAALNQLYARQKRQSANKLAADVRAAFTRDQDITKQYHALLGGKWNHMMDQIHLGYNNWQDPGSNTLPGLASVSGTDGNGLMGISVQGSDASLPGGSVPTMNALTPYTGSWDRRYINLYVRGSGSYTYNIKANVDYVTVNPSSGTLSNQDDIKAYISIDWTRAPKGASTATFTITGASKTVTLSLPLSNVEVPSTFTKGHIESAGYVSMEAGHPFSLSTASNGATYQVIPNYGRTHSGLVLTTRTFPSALTTSTAPKASYKFYTFSTGSPRITIYVSMMFNTDPTQRASYAYSIDGGNPVTVSPVQVTTLGNMPSGWDAAVNQQAWVHTANVNVNGGLKVGEHTVDFWALAGEVVLQKIVVDVKGNAVGSSYMGPGESTMVGFE</sequence>
<dbReference type="InterPro" id="IPR031924">
    <property type="entry name" value="GH115"/>
</dbReference>
<dbReference type="AlphaFoldDB" id="A0A3N4IKH9"/>
<accession>A0A3N4IKH9</accession>
<reference evidence="4 5" key="1">
    <citation type="journal article" date="2018" name="Nat. Ecol. Evol.">
        <title>Pezizomycetes genomes reveal the molecular basis of ectomycorrhizal truffle lifestyle.</title>
        <authorList>
            <person name="Murat C."/>
            <person name="Payen T."/>
            <person name="Noel B."/>
            <person name="Kuo A."/>
            <person name="Morin E."/>
            <person name="Chen J."/>
            <person name="Kohler A."/>
            <person name="Krizsan K."/>
            <person name="Balestrini R."/>
            <person name="Da Silva C."/>
            <person name="Montanini B."/>
            <person name="Hainaut M."/>
            <person name="Levati E."/>
            <person name="Barry K.W."/>
            <person name="Belfiori B."/>
            <person name="Cichocki N."/>
            <person name="Clum A."/>
            <person name="Dockter R.B."/>
            <person name="Fauchery L."/>
            <person name="Guy J."/>
            <person name="Iotti M."/>
            <person name="Le Tacon F."/>
            <person name="Lindquist E.A."/>
            <person name="Lipzen A."/>
            <person name="Malagnac F."/>
            <person name="Mello A."/>
            <person name="Molinier V."/>
            <person name="Miyauchi S."/>
            <person name="Poulain J."/>
            <person name="Riccioni C."/>
            <person name="Rubini A."/>
            <person name="Sitrit Y."/>
            <person name="Splivallo R."/>
            <person name="Traeger S."/>
            <person name="Wang M."/>
            <person name="Zifcakova L."/>
            <person name="Wipf D."/>
            <person name="Zambonelli A."/>
            <person name="Paolocci F."/>
            <person name="Nowrousian M."/>
            <person name="Ottonello S."/>
            <person name="Baldrian P."/>
            <person name="Spatafora J.W."/>
            <person name="Henrissat B."/>
            <person name="Nagy L.G."/>
            <person name="Aury J.M."/>
            <person name="Wincker P."/>
            <person name="Grigoriev I.V."/>
            <person name="Bonfante P."/>
            <person name="Martin F.M."/>
        </authorList>
    </citation>
    <scope>NUCLEOTIDE SEQUENCE [LARGE SCALE GENOMIC DNA]</scope>
    <source>
        <strain evidence="4 5">RN42</strain>
    </source>
</reference>
<dbReference type="STRING" id="1160509.A0A3N4IKH9"/>
<evidence type="ECO:0000313" key="4">
    <source>
        <dbReference type="EMBL" id="RPA85927.1"/>
    </source>
</evidence>
<evidence type="ECO:0000256" key="2">
    <source>
        <dbReference type="SAM" id="SignalP"/>
    </source>
</evidence>
<keyword evidence="2" id="KW-0732">Signal</keyword>